<dbReference type="EMBL" id="MEHD01000054">
    <property type="protein sequence ID" value="ODR45061.1"/>
    <property type="molecule type" value="Genomic_DNA"/>
</dbReference>
<comment type="caution">
    <text evidence="1">The sequence shown here is derived from an EMBL/GenBank/DDBJ whole genome shotgun (WGS) entry which is preliminary data.</text>
</comment>
<accession>A0ABX3AAU2</accession>
<name>A0ABX3AAU2_9FIRM</name>
<evidence type="ECO:0000313" key="2">
    <source>
        <dbReference type="Proteomes" id="UP000094869"/>
    </source>
</evidence>
<gene>
    <name evidence="1" type="ORF">BEI63_30425</name>
</gene>
<keyword evidence="2" id="KW-1185">Reference proteome</keyword>
<reference evidence="1 2" key="1">
    <citation type="submission" date="2016-08" db="EMBL/GenBank/DDBJ databases">
        <title>Characterization of Isolates of Eisenbergiella tayi Derived from Blood Cultures, Using Whole Genome Sequencing.</title>
        <authorList>
            <person name="Bernier A.-M."/>
            <person name="Burdz T."/>
            <person name="Wiebe D."/>
            <person name="Bernard K."/>
        </authorList>
    </citation>
    <scope>NUCLEOTIDE SEQUENCE [LARGE SCALE GENOMIC DNA]</scope>
    <source>
        <strain evidence="1 2">NML120146</strain>
    </source>
</reference>
<protein>
    <submittedName>
        <fullName evidence="1">Uncharacterized protein</fullName>
    </submittedName>
</protein>
<dbReference type="RefSeq" id="WP_069408892.1">
    <property type="nucleotide sequence ID" value="NZ_MEHD01000054.1"/>
</dbReference>
<evidence type="ECO:0000313" key="1">
    <source>
        <dbReference type="EMBL" id="ODR45061.1"/>
    </source>
</evidence>
<proteinExistence type="predicted"/>
<sequence>MTTVDDILQLIEPSDRLRIVKDGKDLFVGYVGAYKLDSEKQLQDTFGSCEVKKFRAVPELRHKDWKKRGLASPLKPDETPDYYFADLQSTLYYTIHI</sequence>
<organism evidence="1 2">
    <name type="scientific">Eisenbergiella tayi</name>
    <dbReference type="NCBI Taxonomy" id="1432052"/>
    <lineage>
        <taxon>Bacteria</taxon>
        <taxon>Bacillati</taxon>
        <taxon>Bacillota</taxon>
        <taxon>Clostridia</taxon>
        <taxon>Lachnospirales</taxon>
        <taxon>Lachnospiraceae</taxon>
        <taxon>Eisenbergiella</taxon>
    </lineage>
</organism>
<dbReference type="Proteomes" id="UP000094869">
    <property type="component" value="Unassembled WGS sequence"/>
</dbReference>